<protein>
    <submittedName>
        <fullName evidence="1">Uncharacterized protein</fullName>
    </submittedName>
</protein>
<name>A0ACB9ZIU0_9PEZI</name>
<keyword evidence="2" id="KW-1185">Reference proteome</keyword>
<evidence type="ECO:0000313" key="1">
    <source>
        <dbReference type="EMBL" id="KAI4871202.1"/>
    </source>
</evidence>
<sequence length="373" mass="41508">MLADILRSLTDDNSDSGGIAQLVVTALGSSGQHYICWKTHSGEYRQQSNGLPKTLQEWLFPADGSTRDFETLQVILSGEDSFWASDTNGEVRSEPSDSQQRLRRALTFSGESLSPTSKRRMSRTRELSVGETERPRSSTLPSMSPTVDHLPGPHLKPPTSHGRSSSADKLRRISLVSFAFNQQRRSWATRPRSMVAGAEDLGVLKEQPSPRRSELPPTPAKPPTPPPTAAAEDRCTCGHRDNDSAVAHKQRPRANTQPRTGYADASVQTDPTPIPEPEITMDDFHHRRHKHHYRRESSASTTSTIESSYRSNNSSKRSSFETTTTRPDSQCFSDSGWKQQWKPSNPVIMGRMQDYFRSSTYTLGAALQPQGMV</sequence>
<organism evidence="1 2">
    <name type="scientific">Hypoxylon rubiginosum</name>
    <dbReference type="NCBI Taxonomy" id="110542"/>
    <lineage>
        <taxon>Eukaryota</taxon>
        <taxon>Fungi</taxon>
        <taxon>Dikarya</taxon>
        <taxon>Ascomycota</taxon>
        <taxon>Pezizomycotina</taxon>
        <taxon>Sordariomycetes</taxon>
        <taxon>Xylariomycetidae</taxon>
        <taxon>Xylariales</taxon>
        <taxon>Hypoxylaceae</taxon>
        <taxon>Hypoxylon</taxon>
    </lineage>
</organism>
<evidence type="ECO:0000313" key="2">
    <source>
        <dbReference type="Proteomes" id="UP001497700"/>
    </source>
</evidence>
<gene>
    <name evidence="1" type="ORF">F4820DRAFT_401819</name>
</gene>
<reference evidence="1 2" key="1">
    <citation type="journal article" date="2022" name="New Phytol.">
        <title>Ecological generalism drives hyperdiversity of secondary metabolite gene clusters in xylarialean endophytes.</title>
        <authorList>
            <person name="Franco M.E.E."/>
            <person name="Wisecaver J.H."/>
            <person name="Arnold A.E."/>
            <person name="Ju Y.M."/>
            <person name="Slot J.C."/>
            <person name="Ahrendt S."/>
            <person name="Moore L.P."/>
            <person name="Eastman K.E."/>
            <person name="Scott K."/>
            <person name="Konkel Z."/>
            <person name="Mondo S.J."/>
            <person name="Kuo A."/>
            <person name="Hayes R.D."/>
            <person name="Haridas S."/>
            <person name="Andreopoulos B."/>
            <person name="Riley R."/>
            <person name="LaButti K."/>
            <person name="Pangilinan J."/>
            <person name="Lipzen A."/>
            <person name="Amirebrahimi M."/>
            <person name="Yan J."/>
            <person name="Adam C."/>
            <person name="Keymanesh K."/>
            <person name="Ng V."/>
            <person name="Louie K."/>
            <person name="Northen T."/>
            <person name="Drula E."/>
            <person name="Henrissat B."/>
            <person name="Hsieh H.M."/>
            <person name="Youens-Clark K."/>
            <person name="Lutzoni F."/>
            <person name="Miadlikowska J."/>
            <person name="Eastwood D.C."/>
            <person name="Hamelin R.C."/>
            <person name="Grigoriev I.V."/>
            <person name="U'Ren J.M."/>
        </authorList>
    </citation>
    <scope>NUCLEOTIDE SEQUENCE [LARGE SCALE GENOMIC DNA]</scope>
    <source>
        <strain evidence="1 2">CBS 119005</strain>
    </source>
</reference>
<dbReference type="Proteomes" id="UP001497700">
    <property type="component" value="Unassembled WGS sequence"/>
</dbReference>
<proteinExistence type="predicted"/>
<dbReference type="EMBL" id="MU393421">
    <property type="protein sequence ID" value="KAI4871202.1"/>
    <property type="molecule type" value="Genomic_DNA"/>
</dbReference>
<comment type="caution">
    <text evidence="1">The sequence shown here is derived from an EMBL/GenBank/DDBJ whole genome shotgun (WGS) entry which is preliminary data.</text>
</comment>
<accession>A0ACB9ZIU0</accession>